<dbReference type="SMART" id="SM00112">
    <property type="entry name" value="CA"/>
    <property type="match status" value="2"/>
</dbReference>
<evidence type="ECO:0000256" key="7">
    <source>
        <dbReference type="ARBA" id="ARBA00022989"/>
    </source>
</evidence>
<keyword evidence="8" id="KW-0770">Synapse</keyword>
<evidence type="ECO:0000259" key="17">
    <source>
        <dbReference type="PROSITE" id="PS50268"/>
    </source>
</evidence>
<keyword evidence="10" id="KW-0325">Glycoprotein</keyword>
<dbReference type="FunFam" id="2.60.40.60:FF:000285">
    <property type="entry name" value="Calsyntenin-1, isoform C"/>
    <property type="match status" value="1"/>
</dbReference>
<evidence type="ECO:0000256" key="8">
    <source>
        <dbReference type="ARBA" id="ARBA00023018"/>
    </source>
</evidence>
<evidence type="ECO:0000256" key="10">
    <source>
        <dbReference type="ARBA" id="ARBA00023180"/>
    </source>
</evidence>
<dbReference type="PRINTS" id="PR00205">
    <property type="entry name" value="CADHERIN"/>
</dbReference>
<accession>A0A7R8VCM4</accession>
<dbReference type="PANTHER" id="PTHR14139">
    <property type="entry name" value="CALSYNTENIN"/>
    <property type="match status" value="1"/>
</dbReference>
<feature type="compositionally biased region" description="Polar residues" evidence="15">
    <location>
        <begin position="1263"/>
        <end position="1275"/>
    </location>
</feature>
<comment type="similarity">
    <text evidence="13">Belongs to the calsyntenin family.</text>
</comment>
<evidence type="ECO:0000256" key="4">
    <source>
        <dbReference type="ARBA" id="ARBA00022737"/>
    </source>
</evidence>
<evidence type="ECO:0000256" key="9">
    <source>
        <dbReference type="ARBA" id="ARBA00023136"/>
    </source>
</evidence>
<keyword evidence="5 14" id="KW-0106">Calcium</keyword>
<evidence type="ECO:0000256" key="12">
    <source>
        <dbReference type="ARBA" id="ARBA00035006"/>
    </source>
</evidence>
<dbReference type="GO" id="GO:0007156">
    <property type="term" value="P:homophilic cell adhesion via plasma membrane adhesion molecules"/>
    <property type="evidence" value="ECO:0007669"/>
    <property type="project" value="InterPro"/>
</dbReference>
<gene>
    <name evidence="18" type="ORF">TDIB3V08_LOCUS2201</name>
</gene>
<dbReference type="InterPro" id="IPR015919">
    <property type="entry name" value="Cadherin-like_sf"/>
</dbReference>
<dbReference type="GO" id="GO:0009986">
    <property type="term" value="C:cell surface"/>
    <property type="evidence" value="ECO:0007669"/>
    <property type="project" value="TreeGrafter"/>
</dbReference>
<dbReference type="GO" id="GO:0050806">
    <property type="term" value="P:positive regulation of synaptic transmission"/>
    <property type="evidence" value="ECO:0007669"/>
    <property type="project" value="TreeGrafter"/>
</dbReference>
<dbReference type="GO" id="GO:0005509">
    <property type="term" value="F:calcium ion binding"/>
    <property type="evidence" value="ECO:0007669"/>
    <property type="project" value="UniProtKB-UniRule"/>
</dbReference>
<protein>
    <recommendedName>
        <fullName evidence="17">Cadherin domain-containing protein</fullName>
    </recommendedName>
</protein>
<keyword evidence="6" id="KW-0130">Cell adhesion</keyword>
<dbReference type="EMBL" id="OA564906">
    <property type="protein sequence ID" value="CAD7195828.1"/>
    <property type="molecule type" value="Genomic_DNA"/>
</dbReference>
<keyword evidence="9 16" id="KW-0472">Membrane</keyword>
<keyword evidence="7 16" id="KW-1133">Transmembrane helix</keyword>
<dbReference type="Gene3D" id="2.60.40.60">
    <property type="entry name" value="Cadherins"/>
    <property type="match status" value="2"/>
</dbReference>
<evidence type="ECO:0000256" key="11">
    <source>
        <dbReference type="ARBA" id="ARBA00023257"/>
    </source>
</evidence>
<name>A0A7R8VCM4_TIMDO</name>
<keyword evidence="4" id="KW-0677">Repeat</keyword>
<dbReference type="SUPFAM" id="SSF49313">
    <property type="entry name" value="Cadherin-like"/>
    <property type="match status" value="2"/>
</dbReference>
<evidence type="ECO:0000256" key="15">
    <source>
        <dbReference type="SAM" id="MobiDB-lite"/>
    </source>
</evidence>
<dbReference type="GO" id="GO:0045211">
    <property type="term" value="C:postsynaptic membrane"/>
    <property type="evidence" value="ECO:0007669"/>
    <property type="project" value="UniProtKB-SubCell"/>
</dbReference>
<keyword evidence="11" id="KW-0628">Postsynaptic cell membrane</keyword>
<sequence length="1324" mass="146993">MEGIKDIISSTTLQMYSKYLLLAAFLGIAASSGNVTIGPQADGARIKFSDVLPRTLLSLRSLRTPTTKPNPQMFINFLFRQCLVPGARASLTPPLPTILQSALYLPRLALRRHRRPNHHRLQYTFLVDACEYLPAVPPSIPRLDLPSLESGYHGLVKENETIVEVTPKIRAVGAEICNFRIVNKHHGEAPFEIVLKNQIEAELHARKVLNCEKRKNYKFDIAAVSCSGDVSDNATVHISVVDINEYAPTFLDPSYVCQVDEGRLYEEIVRVEATDRDCTPKFGDVCKYEILTNDQPFIIDNEGAIRNTEPLDYERSHNHILSVVAYDCGMKQSVPVMVTIKVNRICKLGWKGIPERIDYAAGTGREDLFPDAELELCDVPCNVHNLETKLSLATSHIGKGCDRDTYSVQSQRKLCGASMESVDLLPSPGIGSEWTRSLPTDEGRESDQIFEFDGVSSAVAIPSDVLDHNLASTFTIATWMKHKQNPDQDKHVKEHILCSADDHKYSFSASSSLGSPLLSMGLAGAADVAYSMELLGKGQGGTKGRKSQRGGKGKRSTGVVLATCFALERVCRKQMNRHHYALFVRNCRMILLLRRDFSEGDLNIFRPAEWRWKLPQVCDSEWHHYAVSVKFPEITLYVDGQLFKAEKKNPEIIDDWPLHPTKGINTTLTVGACWQGSDNKMKHHFHGYLAGLSVLLHKMEKPDVLSCLHKCKESLEVPAMELLEPGMELLTNSDLTELSIEGDNKTNLIVLVRKIGYTNSRQFPTPGRRNLHLSTTVTCERGRPVKVPSVESYVMVLQPQQPTIDINGTGNIAREYEDFRLGVRVFTDVHIIVGHSKNEKIWKHGEPLSVIEKQLDSCTVSVYPPLNPDHETLTLPENMLTQFGIMAKVNKDGVVVSGADMIYNYEQVLRQIQYTNRKPAYYLNRVFKLTCSELNGRFMSNEYIQTLTVIHPRLPANHNNANKATNVGDPTAISISHHDGGHEASQSQSFPAPAHAHVERHHVELRPAHTISDVYLASNLDSTQAVIAGSSHAVTIIIVVCVGFLLFMIVLGVIRIRAAHYRTTQEEIADTEMAWDDSALTITVNPMESVLATLVSVGQKDVTVEHEEVLRWGAGTSNMSRGGSNMSHGGRYGDGPGNMSRGGRYGDGPGNMSRGGRYGDGPSNMGRACKHAIPIERLPYVGEDSANIFGLTVSCGQHNEPSSLLSQFSRLKCYLFIYWGNCHRRLEEQEVWSNPGSREERVVGAIGASAEERYKGRTHLESSAHTSHNGSNHTRSMVVGNDDDSSDDGSSYHEDDLDSSDEEEEGGDGGKIKDLEWDNSTLAI</sequence>
<evidence type="ECO:0000256" key="14">
    <source>
        <dbReference type="PROSITE-ProRule" id="PRU00043"/>
    </source>
</evidence>
<feature type="region of interest" description="Disordered" evidence="15">
    <location>
        <begin position="1123"/>
        <end position="1163"/>
    </location>
</feature>
<proteinExistence type="inferred from homology"/>
<dbReference type="Gene3D" id="2.60.120.200">
    <property type="match status" value="2"/>
</dbReference>
<evidence type="ECO:0000256" key="16">
    <source>
        <dbReference type="SAM" id="Phobius"/>
    </source>
</evidence>
<evidence type="ECO:0000256" key="3">
    <source>
        <dbReference type="ARBA" id="ARBA00022729"/>
    </source>
</evidence>
<dbReference type="SUPFAM" id="SSF49899">
    <property type="entry name" value="Concanavalin A-like lectins/glucanases"/>
    <property type="match status" value="1"/>
</dbReference>
<dbReference type="CDD" id="cd11304">
    <property type="entry name" value="Cadherin_repeat"/>
    <property type="match status" value="2"/>
</dbReference>
<dbReference type="Pfam" id="PF19699">
    <property type="entry name" value="CLSTN_C"/>
    <property type="match status" value="2"/>
</dbReference>
<evidence type="ECO:0000256" key="2">
    <source>
        <dbReference type="ARBA" id="ARBA00022692"/>
    </source>
</evidence>
<keyword evidence="2 16" id="KW-0812">Transmembrane</keyword>
<comment type="subcellular location">
    <subcellularLocation>
        <location evidence="12">Postsynaptic cell membrane</location>
        <topology evidence="12">Single-pass type I membrane protein</topology>
    </subcellularLocation>
</comment>
<keyword evidence="3" id="KW-0732">Signal</keyword>
<dbReference type="InterPro" id="IPR045588">
    <property type="entry name" value="CLSTN_C"/>
</dbReference>
<dbReference type="PROSITE" id="PS50268">
    <property type="entry name" value="CADHERIN_2"/>
    <property type="match status" value="2"/>
</dbReference>
<feature type="compositionally biased region" description="Acidic residues" evidence="15">
    <location>
        <begin position="1295"/>
        <end position="1307"/>
    </location>
</feature>
<feature type="domain" description="Cadherin" evidence="17">
    <location>
        <begin position="251"/>
        <end position="356"/>
    </location>
</feature>
<dbReference type="PANTHER" id="PTHR14139:SF2">
    <property type="entry name" value="CALSYNTENIN-1"/>
    <property type="match status" value="1"/>
</dbReference>
<keyword evidence="1" id="KW-1003">Cell membrane</keyword>
<evidence type="ECO:0000256" key="6">
    <source>
        <dbReference type="ARBA" id="ARBA00022889"/>
    </source>
</evidence>
<feature type="domain" description="Cadherin" evidence="17">
    <location>
        <begin position="179"/>
        <end position="250"/>
    </location>
</feature>
<reference evidence="18" key="1">
    <citation type="submission" date="2020-11" db="EMBL/GenBank/DDBJ databases">
        <authorList>
            <person name="Tran Van P."/>
        </authorList>
    </citation>
    <scope>NUCLEOTIDE SEQUENCE</scope>
</reference>
<dbReference type="Pfam" id="PF00028">
    <property type="entry name" value="Cadherin"/>
    <property type="match status" value="1"/>
</dbReference>
<dbReference type="FunFam" id="2.60.40.60:FF:000025">
    <property type="entry name" value="Calsyntenin 1"/>
    <property type="match status" value="1"/>
</dbReference>
<feature type="region of interest" description="Disordered" evidence="15">
    <location>
        <begin position="1259"/>
        <end position="1324"/>
    </location>
</feature>
<evidence type="ECO:0000256" key="1">
    <source>
        <dbReference type="ARBA" id="ARBA00022475"/>
    </source>
</evidence>
<organism evidence="18">
    <name type="scientific">Timema douglasi</name>
    <name type="common">Walking stick</name>
    <dbReference type="NCBI Taxonomy" id="61478"/>
    <lineage>
        <taxon>Eukaryota</taxon>
        <taxon>Metazoa</taxon>
        <taxon>Ecdysozoa</taxon>
        <taxon>Arthropoda</taxon>
        <taxon>Hexapoda</taxon>
        <taxon>Insecta</taxon>
        <taxon>Pterygota</taxon>
        <taxon>Neoptera</taxon>
        <taxon>Polyneoptera</taxon>
        <taxon>Phasmatodea</taxon>
        <taxon>Timematodea</taxon>
        <taxon>Timematoidea</taxon>
        <taxon>Timematidae</taxon>
        <taxon>Timema</taxon>
    </lineage>
</organism>
<dbReference type="InterPro" id="IPR002126">
    <property type="entry name" value="Cadherin-like_dom"/>
</dbReference>
<evidence type="ECO:0000256" key="13">
    <source>
        <dbReference type="ARBA" id="ARBA00035015"/>
    </source>
</evidence>
<feature type="transmembrane region" description="Helical" evidence="16">
    <location>
        <begin position="1033"/>
        <end position="1054"/>
    </location>
</feature>
<dbReference type="GO" id="GO:0051965">
    <property type="term" value="P:positive regulation of synapse assembly"/>
    <property type="evidence" value="ECO:0007669"/>
    <property type="project" value="TreeGrafter"/>
</dbReference>
<dbReference type="InterPro" id="IPR013320">
    <property type="entry name" value="ConA-like_dom_sf"/>
</dbReference>
<evidence type="ECO:0000313" key="18">
    <source>
        <dbReference type="EMBL" id="CAD7195828.1"/>
    </source>
</evidence>
<evidence type="ECO:0000256" key="5">
    <source>
        <dbReference type="ARBA" id="ARBA00022837"/>
    </source>
</evidence>